<keyword evidence="9" id="KW-0732">Signal</keyword>
<name>A0AA88H0S2_NAELO</name>
<dbReference type="InterPro" id="IPR015883">
    <property type="entry name" value="Glyco_hydro_20_cat"/>
</dbReference>
<comment type="similarity">
    <text evidence="2 6">Belongs to the glycosyl hydrolase 20 family.</text>
</comment>
<dbReference type="InterPro" id="IPR017853">
    <property type="entry name" value="GH"/>
</dbReference>
<dbReference type="GO" id="GO:0005975">
    <property type="term" value="P:carbohydrate metabolic process"/>
    <property type="evidence" value="ECO:0007669"/>
    <property type="project" value="InterPro"/>
</dbReference>
<dbReference type="GO" id="GO:0016020">
    <property type="term" value="C:membrane"/>
    <property type="evidence" value="ECO:0007669"/>
    <property type="project" value="TreeGrafter"/>
</dbReference>
<keyword evidence="8" id="KW-0472">Membrane</keyword>
<evidence type="ECO:0000256" key="4">
    <source>
        <dbReference type="ARBA" id="ARBA00023180"/>
    </source>
</evidence>
<dbReference type="SUPFAM" id="SSF55545">
    <property type="entry name" value="beta-N-acetylhexosaminidase-like domain"/>
    <property type="match status" value="1"/>
</dbReference>
<evidence type="ECO:0000256" key="6">
    <source>
        <dbReference type="PIRNR" id="PIRNR001093"/>
    </source>
</evidence>
<feature type="active site" description="Proton donor" evidence="7">
    <location>
        <position position="382"/>
    </location>
</feature>
<dbReference type="Gene3D" id="3.20.20.80">
    <property type="entry name" value="Glycosidases"/>
    <property type="match status" value="1"/>
</dbReference>
<keyword evidence="13" id="KW-1185">Reference proteome</keyword>
<dbReference type="RefSeq" id="XP_044553171.1">
    <property type="nucleotide sequence ID" value="XM_044690582.1"/>
</dbReference>
<dbReference type="PANTHER" id="PTHR22600">
    <property type="entry name" value="BETA-HEXOSAMINIDASE"/>
    <property type="match status" value="1"/>
</dbReference>
<evidence type="ECO:0000256" key="8">
    <source>
        <dbReference type="SAM" id="Phobius"/>
    </source>
</evidence>
<evidence type="ECO:0000256" key="3">
    <source>
        <dbReference type="ARBA" id="ARBA00022801"/>
    </source>
</evidence>
<evidence type="ECO:0000256" key="2">
    <source>
        <dbReference type="ARBA" id="ARBA00006285"/>
    </source>
</evidence>
<keyword evidence="4" id="KW-0325">Glycoprotein</keyword>
<evidence type="ECO:0000259" key="10">
    <source>
        <dbReference type="Pfam" id="PF00728"/>
    </source>
</evidence>
<evidence type="ECO:0000256" key="7">
    <source>
        <dbReference type="PIRSR" id="PIRSR001093-1"/>
    </source>
</evidence>
<dbReference type="PANTHER" id="PTHR22600:SF21">
    <property type="entry name" value="BETA-HEXOSAMINIDASE A"/>
    <property type="match status" value="1"/>
</dbReference>
<dbReference type="PROSITE" id="PS51257">
    <property type="entry name" value="PROKAR_LIPOPROTEIN"/>
    <property type="match status" value="1"/>
</dbReference>
<dbReference type="GO" id="GO:0004563">
    <property type="term" value="F:beta-N-acetylhexosaminidase activity"/>
    <property type="evidence" value="ECO:0007669"/>
    <property type="project" value="UniProtKB-EC"/>
</dbReference>
<dbReference type="Pfam" id="PF14845">
    <property type="entry name" value="Glycohydro_20b2"/>
    <property type="match status" value="1"/>
</dbReference>
<dbReference type="GeneID" id="68107032"/>
<feature type="signal peptide" evidence="9">
    <location>
        <begin position="1"/>
        <end position="24"/>
    </location>
</feature>
<evidence type="ECO:0000256" key="5">
    <source>
        <dbReference type="ARBA" id="ARBA00023295"/>
    </source>
</evidence>
<gene>
    <name evidence="12" type="ORF">C9374_014579</name>
</gene>
<dbReference type="Gene3D" id="3.30.379.10">
    <property type="entry name" value="Chitobiase/beta-hexosaminidase domain 2-like"/>
    <property type="match status" value="1"/>
</dbReference>
<proteinExistence type="inferred from homology"/>
<organism evidence="12 13">
    <name type="scientific">Naegleria lovaniensis</name>
    <name type="common">Amoeba</name>
    <dbReference type="NCBI Taxonomy" id="51637"/>
    <lineage>
        <taxon>Eukaryota</taxon>
        <taxon>Discoba</taxon>
        <taxon>Heterolobosea</taxon>
        <taxon>Tetramitia</taxon>
        <taxon>Eutetramitia</taxon>
        <taxon>Vahlkampfiidae</taxon>
        <taxon>Naegleria</taxon>
    </lineage>
</organism>
<dbReference type="EMBL" id="PYSW02000008">
    <property type="protein sequence ID" value="KAG2389179.1"/>
    <property type="molecule type" value="Genomic_DNA"/>
</dbReference>
<keyword evidence="5 6" id="KW-0326">Glycosidase</keyword>
<evidence type="ECO:0000256" key="9">
    <source>
        <dbReference type="SAM" id="SignalP"/>
    </source>
</evidence>
<dbReference type="EC" id="3.2.1.52" evidence="6"/>
<accession>A0AA88H0S2</accession>
<keyword evidence="8" id="KW-1133">Transmembrane helix</keyword>
<feature type="domain" description="Glycoside hydrolase family 20 catalytic" evidence="10">
    <location>
        <begin position="214"/>
        <end position="574"/>
    </location>
</feature>
<evidence type="ECO:0000313" key="12">
    <source>
        <dbReference type="EMBL" id="KAG2389179.1"/>
    </source>
</evidence>
<dbReference type="GO" id="GO:0030203">
    <property type="term" value="P:glycosaminoglycan metabolic process"/>
    <property type="evidence" value="ECO:0007669"/>
    <property type="project" value="TreeGrafter"/>
</dbReference>
<comment type="catalytic activity">
    <reaction evidence="1 6">
        <text>Hydrolysis of terminal non-reducing N-acetyl-D-hexosamine residues in N-acetyl-beta-D-hexosaminides.</text>
        <dbReference type="EC" id="3.2.1.52"/>
    </reaction>
</comment>
<evidence type="ECO:0000259" key="11">
    <source>
        <dbReference type="Pfam" id="PF14845"/>
    </source>
</evidence>
<dbReference type="PRINTS" id="PR00738">
    <property type="entry name" value="GLHYDRLASE20"/>
</dbReference>
<dbReference type="InterPro" id="IPR029018">
    <property type="entry name" value="Hex-like_dom2"/>
</dbReference>
<dbReference type="PIRSF" id="PIRSF001093">
    <property type="entry name" value="B-hxosamndse_ab_euk"/>
    <property type="match status" value="1"/>
</dbReference>
<evidence type="ECO:0000256" key="1">
    <source>
        <dbReference type="ARBA" id="ARBA00001231"/>
    </source>
</evidence>
<evidence type="ECO:0000313" key="13">
    <source>
        <dbReference type="Proteomes" id="UP000816034"/>
    </source>
</evidence>
<sequence>MTLSRRSTLLSSLLITILLSITLSSCLLFHHPHDNAHNNHFIIGQVHAQSNVNSNTFIDKYLIPRPKEVTWEETATKLLSFYKLNFALYVKGSKVDRTQFPMVDMALKRYEAWMFKLFETKGNSKYYDSDFTFYNDDVVIQITEDVTYPVLDVLNIDESYELTIRTRGIVIKSTSQFGFLRALETFSQMIRRNINDQFFYIPNSPIYIKDSPRFKYRGLMIDVARNFIYPNTIQKLIDLMSFDKLNVLHIHFTDAQSFPYQMYGTFSDLSDKGSFSKELVYSKEVIASLIEYAYFRGIQIIPEFDMPGHTKSFAFAYPEVVSSCPKKLAANVNNYPLNVAESTTYDIVEAILGQWQSKDTLMEKTKISNAIPLSIMHLGGDEVTRSCWTDENPIIFNYFNAMQNQTKFGKIQNGYDIWGYFQAMIASKPNYQKLSTTIFWEDLFLRMAQYSTLFKPDPSKSICQIWRDPANIRDCVSKGYKTILSAGYYLDMINNFVGFSPSPNPPPYTFVDTWKTMYLIDPFDQFVNVSSSLDYVNSILGLEAAMWGENVHDETLISTIYPRLTAFAERAWSDRSVNDLTDATTRLVNHRCHTQIKRGFKDIPPIKPIYCSFQYMTEELHEEITWPYGAAIAMFCINAVLVSIIVIMIISVCSVYKKYSSLKKAYRNDIAMSEDKLTNYYARED</sequence>
<dbReference type="InterPro" id="IPR025705">
    <property type="entry name" value="Beta_hexosaminidase_sua/sub"/>
</dbReference>
<comment type="caution">
    <text evidence="12">The sequence shown here is derived from an EMBL/GenBank/DDBJ whole genome shotgun (WGS) entry which is preliminary data.</text>
</comment>
<dbReference type="AlphaFoldDB" id="A0AA88H0S2"/>
<reference evidence="12 13" key="1">
    <citation type="journal article" date="2018" name="BMC Genomics">
        <title>The genome of Naegleria lovaniensis, the basis for a comparative approach to unravel pathogenicity factors of the human pathogenic amoeba N. fowleri.</title>
        <authorList>
            <person name="Liechti N."/>
            <person name="Schurch N."/>
            <person name="Bruggmann R."/>
            <person name="Wittwer M."/>
        </authorList>
    </citation>
    <scope>NUCLEOTIDE SEQUENCE [LARGE SCALE GENOMIC DNA]</scope>
    <source>
        <strain evidence="12 13">ATCC 30569</strain>
    </source>
</reference>
<dbReference type="SUPFAM" id="SSF51445">
    <property type="entry name" value="(Trans)glycosidases"/>
    <property type="match status" value="1"/>
</dbReference>
<feature type="domain" description="Beta-hexosaminidase eukaryotic type N-terminal" evidence="11">
    <location>
        <begin position="62"/>
        <end position="189"/>
    </location>
</feature>
<feature type="transmembrane region" description="Helical" evidence="8">
    <location>
        <begin position="626"/>
        <end position="656"/>
    </location>
</feature>
<protein>
    <recommendedName>
        <fullName evidence="6">Beta-hexosaminidase</fullName>
        <ecNumber evidence="6">3.2.1.52</ecNumber>
    </recommendedName>
</protein>
<dbReference type="Pfam" id="PF00728">
    <property type="entry name" value="Glyco_hydro_20"/>
    <property type="match status" value="1"/>
</dbReference>
<keyword evidence="8" id="KW-0812">Transmembrane</keyword>
<feature type="chain" id="PRO_5041663971" description="Beta-hexosaminidase" evidence="9">
    <location>
        <begin position="25"/>
        <end position="685"/>
    </location>
</feature>
<dbReference type="Proteomes" id="UP000816034">
    <property type="component" value="Unassembled WGS sequence"/>
</dbReference>
<keyword evidence="3 6" id="KW-0378">Hydrolase</keyword>
<dbReference type="InterPro" id="IPR029019">
    <property type="entry name" value="HEX_eukaryotic_N"/>
</dbReference>